<dbReference type="InterPro" id="IPR035595">
    <property type="entry name" value="UDP_glycos_trans_CS"/>
</dbReference>
<dbReference type="eggNOG" id="KOG1192">
    <property type="taxonomic scope" value="Eukaryota"/>
</dbReference>
<comment type="pathway">
    <text evidence="1">Secondary metabolite biosynthesis; terpenoid biosynthesis.</text>
</comment>
<accession>A0A0A0KD49</accession>
<keyword evidence="3 5" id="KW-0808">Transferase</keyword>
<protein>
    <recommendedName>
        <fullName evidence="6">Glycosyltransferase</fullName>
        <ecNumber evidence="6">2.4.1.-</ecNumber>
    </recommendedName>
</protein>
<dbReference type="Gramene" id="KGN45711">
    <property type="protein sequence ID" value="KGN45711"/>
    <property type="gene ID" value="Csa_6G007450"/>
</dbReference>
<dbReference type="CDD" id="cd03784">
    <property type="entry name" value="GT1_Gtf-like"/>
    <property type="match status" value="1"/>
</dbReference>
<evidence type="ECO:0000256" key="2">
    <source>
        <dbReference type="ARBA" id="ARBA00009995"/>
    </source>
</evidence>
<dbReference type="SUPFAM" id="SSF53756">
    <property type="entry name" value="UDP-Glycosyltransferase/glycogen phosphorylase"/>
    <property type="match status" value="1"/>
</dbReference>
<dbReference type="AlphaFoldDB" id="A0A0A0KD49"/>
<keyword evidence="5" id="KW-0328">Glycosyltransferase</keyword>
<evidence type="ECO:0000256" key="6">
    <source>
        <dbReference type="RuleBase" id="RU362057"/>
    </source>
</evidence>
<evidence type="ECO:0000256" key="3">
    <source>
        <dbReference type="ARBA" id="ARBA00022679"/>
    </source>
</evidence>
<dbReference type="PANTHER" id="PTHR11926:SF1542">
    <property type="entry name" value="GLYCOSYLTRANSFERASE"/>
    <property type="match status" value="1"/>
</dbReference>
<dbReference type="PANTHER" id="PTHR11926">
    <property type="entry name" value="GLUCOSYL/GLUCURONOSYL TRANSFERASES"/>
    <property type="match status" value="1"/>
</dbReference>
<sequence>MMAPHVLFVALATHGHFNPGLHFANILSHGGLHVTFATSSSVFRRVPKLPSSPRLSFAFFSDGQDDGFKPGDDVVPFLSQFELQASRAIHDIILKSKASGKPITFVLYSLLTPWMANVARSFDLPTALFWNQSAAVFAIYYHFFNGYREVIQNCFSHPCININLPGLTSLNSKQLPSLCNPVNSNSFILKLFESHFQVLKQEPHLKILINSFDELEHDVFRANNMGNLIPIGPVLPIKCIEQMNNEIFLDAFRVAPISFSLHNSQDESKYHSWLNSKPRSSVVYLSFGSIAAVSKAQLEEIGRGLLDYGGEFLWVMRKMSHGNERDMLSCLDELEAKGKVVAWCSQLEVLSNPAIGCFLTHCGWNSSMESLVCGVPVVAFPQWTDQGTNAKIIEDLSKSGVKLRVNENGIVERGEIKKCLEMVMGKGDEGEGFRRNGKKWKELAKKAITKGGSSHLNIRNFIDHL</sequence>
<dbReference type="Proteomes" id="UP000029981">
    <property type="component" value="Chromosome 6"/>
</dbReference>
<evidence type="ECO:0000313" key="7">
    <source>
        <dbReference type="EMBL" id="KGN45711.1"/>
    </source>
</evidence>
<dbReference type="FunFam" id="3.40.50.2000:FF:000019">
    <property type="entry name" value="Glycosyltransferase"/>
    <property type="match status" value="1"/>
</dbReference>
<dbReference type="EC" id="2.4.1.-" evidence="6"/>
<dbReference type="GO" id="GO:0005737">
    <property type="term" value="C:cytoplasm"/>
    <property type="evidence" value="ECO:0000318"/>
    <property type="project" value="GO_Central"/>
</dbReference>
<reference evidence="7 8" key="1">
    <citation type="journal article" date="2009" name="Nat. Genet.">
        <title>The genome of the cucumber, Cucumis sativus L.</title>
        <authorList>
            <person name="Huang S."/>
            <person name="Li R."/>
            <person name="Zhang Z."/>
            <person name="Li L."/>
            <person name="Gu X."/>
            <person name="Fan W."/>
            <person name="Lucas W.J."/>
            <person name="Wang X."/>
            <person name="Xie B."/>
            <person name="Ni P."/>
            <person name="Ren Y."/>
            <person name="Zhu H."/>
            <person name="Li J."/>
            <person name="Lin K."/>
            <person name="Jin W."/>
            <person name="Fei Z."/>
            <person name="Li G."/>
            <person name="Staub J."/>
            <person name="Kilian A."/>
            <person name="van der Vossen E.A."/>
            <person name="Wu Y."/>
            <person name="Guo J."/>
            <person name="He J."/>
            <person name="Jia Z."/>
            <person name="Ren Y."/>
            <person name="Tian G."/>
            <person name="Lu Y."/>
            <person name="Ruan J."/>
            <person name="Qian W."/>
            <person name="Wang M."/>
            <person name="Huang Q."/>
            <person name="Li B."/>
            <person name="Xuan Z."/>
            <person name="Cao J."/>
            <person name="Asan"/>
            <person name="Wu Z."/>
            <person name="Zhang J."/>
            <person name="Cai Q."/>
            <person name="Bai Y."/>
            <person name="Zhao B."/>
            <person name="Han Y."/>
            <person name="Li Y."/>
            <person name="Li X."/>
            <person name="Wang S."/>
            <person name="Shi Q."/>
            <person name="Liu S."/>
            <person name="Cho W.K."/>
            <person name="Kim J.Y."/>
            <person name="Xu Y."/>
            <person name="Heller-Uszynska K."/>
            <person name="Miao H."/>
            <person name="Cheng Z."/>
            <person name="Zhang S."/>
            <person name="Wu J."/>
            <person name="Yang Y."/>
            <person name="Kang H."/>
            <person name="Li M."/>
            <person name="Liang H."/>
            <person name="Ren X."/>
            <person name="Shi Z."/>
            <person name="Wen M."/>
            <person name="Jian M."/>
            <person name="Yang H."/>
            <person name="Zhang G."/>
            <person name="Yang Z."/>
            <person name="Chen R."/>
            <person name="Liu S."/>
            <person name="Li J."/>
            <person name="Ma L."/>
            <person name="Liu H."/>
            <person name="Zhou Y."/>
            <person name="Zhao J."/>
            <person name="Fang X."/>
            <person name="Li G."/>
            <person name="Fang L."/>
            <person name="Li Y."/>
            <person name="Liu D."/>
            <person name="Zheng H."/>
            <person name="Zhang Y."/>
            <person name="Qin N."/>
            <person name="Li Z."/>
            <person name="Yang G."/>
            <person name="Yang S."/>
            <person name="Bolund L."/>
            <person name="Kristiansen K."/>
            <person name="Zheng H."/>
            <person name="Li S."/>
            <person name="Zhang X."/>
            <person name="Yang H."/>
            <person name="Wang J."/>
            <person name="Sun R."/>
            <person name="Zhang B."/>
            <person name="Jiang S."/>
            <person name="Wang J."/>
            <person name="Du Y."/>
            <person name="Li S."/>
        </authorList>
    </citation>
    <scope>NUCLEOTIDE SEQUENCE [LARGE SCALE GENOMIC DNA]</scope>
    <source>
        <strain evidence="8">cv. 9930</strain>
    </source>
</reference>
<reference evidence="7 8" key="3">
    <citation type="journal article" date="2010" name="BMC Genomics">
        <title>Transcriptome sequencing and comparative analysis of cucumber flowers with different sex types.</title>
        <authorList>
            <person name="Guo S."/>
            <person name="Zheng Y."/>
            <person name="Joung J.G."/>
            <person name="Liu S."/>
            <person name="Zhang Z."/>
            <person name="Crasta O.R."/>
            <person name="Sobral B.W."/>
            <person name="Xu Y."/>
            <person name="Huang S."/>
            <person name="Fei Z."/>
        </authorList>
    </citation>
    <scope>NUCLEOTIDE SEQUENCE [LARGE SCALE GENOMIC DNA]</scope>
    <source>
        <strain evidence="8">cv. 9930</strain>
    </source>
</reference>
<dbReference type="PROSITE" id="PS00375">
    <property type="entry name" value="UDPGT"/>
    <property type="match status" value="1"/>
</dbReference>
<organism evidence="7 8">
    <name type="scientific">Cucumis sativus</name>
    <name type="common">Cucumber</name>
    <dbReference type="NCBI Taxonomy" id="3659"/>
    <lineage>
        <taxon>Eukaryota</taxon>
        <taxon>Viridiplantae</taxon>
        <taxon>Streptophyta</taxon>
        <taxon>Embryophyta</taxon>
        <taxon>Tracheophyta</taxon>
        <taxon>Spermatophyta</taxon>
        <taxon>Magnoliopsida</taxon>
        <taxon>eudicotyledons</taxon>
        <taxon>Gunneridae</taxon>
        <taxon>Pentapetalae</taxon>
        <taxon>rosids</taxon>
        <taxon>fabids</taxon>
        <taxon>Cucurbitales</taxon>
        <taxon>Cucurbitaceae</taxon>
        <taxon>Benincaseae</taxon>
        <taxon>Cucumis</taxon>
    </lineage>
</organism>
<evidence type="ECO:0000256" key="5">
    <source>
        <dbReference type="RuleBase" id="RU003718"/>
    </source>
</evidence>
<dbReference type="KEGG" id="csv:105435732"/>
<dbReference type="GO" id="GO:0080044">
    <property type="term" value="F:quercetin 7-O-glucosyltransferase activity"/>
    <property type="evidence" value="ECO:0000318"/>
    <property type="project" value="GO_Central"/>
</dbReference>
<comment type="catalytic activity">
    <reaction evidence="4">
        <text>mogrol + UDP-alpha-D-glucose = mogroside IE + UDP + H(+)</text>
        <dbReference type="Rhea" id="RHEA:52044"/>
        <dbReference type="ChEBI" id="CHEBI:15378"/>
        <dbReference type="ChEBI" id="CHEBI:58223"/>
        <dbReference type="ChEBI" id="CHEBI:58885"/>
        <dbReference type="ChEBI" id="CHEBI:138974"/>
        <dbReference type="ChEBI" id="CHEBI:138975"/>
        <dbReference type="EC" id="2.4.1.350"/>
    </reaction>
    <physiologicalReaction direction="left-to-right" evidence="4">
        <dbReference type="Rhea" id="RHEA:52045"/>
    </physiologicalReaction>
</comment>
<dbReference type="OrthoDB" id="5835829at2759"/>
<gene>
    <name evidence="7" type="ORF">Csa_6G007450</name>
</gene>
<name>A0A0A0KD49_CUCSA</name>
<dbReference type="Pfam" id="PF00201">
    <property type="entry name" value="UDPGT"/>
    <property type="match status" value="1"/>
</dbReference>
<reference evidence="7 8" key="4">
    <citation type="journal article" date="2011" name="BMC Genomics">
        <title>RNA-Seq improves annotation of protein-coding genes in the cucumber genome.</title>
        <authorList>
            <person name="Li Z."/>
            <person name="Zhang Z."/>
            <person name="Yan P."/>
            <person name="Huang S."/>
            <person name="Fei Z."/>
            <person name="Lin K."/>
        </authorList>
    </citation>
    <scope>NUCLEOTIDE SEQUENCE [LARGE SCALE GENOMIC DNA]</scope>
    <source>
        <strain evidence="8">cv. 9930</strain>
    </source>
</reference>
<evidence type="ECO:0000256" key="4">
    <source>
        <dbReference type="ARBA" id="ARBA00050692"/>
    </source>
</evidence>
<dbReference type="Gene3D" id="3.40.50.2000">
    <property type="entry name" value="Glycogen Phosphorylase B"/>
    <property type="match status" value="2"/>
</dbReference>
<evidence type="ECO:0000313" key="8">
    <source>
        <dbReference type="Proteomes" id="UP000029981"/>
    </source>
</evidence>
<comment type="similarity">
    <text evidence="2 5">Belongs to the UDP-glycosyltransferase family.</text>
</comment>
<keyword evidence="8" id="KW-1185">Reference proteome</keyword>
<dbReference type="OMA" id="HPCININ"/>
<dbReference type="InterPro" id="IPR002213">
    <property type="entry name" value="UDP_glucos_trans"/>
</dbReference>
<reference evidence="7 8" key="2">
    <citation type="journal article" date="2009" name="PLoS ONE">
        <title>An integrated genetic and cytogenetic map of the cucumber genome.</title>
        <authorList>
            <person name="Ren Y."/>
            <person name="Zhang Z."/>
            <person name="Liu J."/>
            <person name="Staub J.E."/>
            <person name="Han Y."/>
            <person name="Cheng Z."/>
            <person name="Li X."/>
            <person name="Lu J."/>
            <person name="Miao H."/>
            <person name="Kang H."/>
            <person name="Xie B."/>
            <person name="Gu X."/>
            <person name="Wang X."/>
            <person name="Du Y."/>
            <person name="Jin W."/>
            <person name="Huang S."/>
        </authorList>
    </citation>
    <scope>NUCLEOTIDE SEQUENCE [LARGE SCALE GENOMIC DNA]</scope>
    <source>
        <strain evidence="8">cv. 9930</strain>
    </source>
</reference>
<dbReference type="GO" id="GO:0080043">
    <property type="term" value="F:quercetin 3-O-glucosyltransferase activity"/>
    <property type="evidence" value="ECO:0000318"/>
    <property type="project" value="GO_Central"/>
</dbReference>
<proteinExistence type="inferred from homology"/>
<evidence type="ECO:0000256" key="1">
    <source>
        <dbReference type="ARBA" id="ARBA00004721"/>
    </source>
</evidence>
<dbReference type="EMBL" id="CM002927">
    <property type="protein sequence ID" value="KGN45711.1"/>
    <property type="molecule type" value="Genomic_DNA"/>
</dbReference>